<evidence type="ECO:0000313" key="3">
    <source>
        <dbReference type="Proteomes" id="UP000191040"/>
    </source>
</evidence>
<dbReference type="PROSITE" id="PS51257">
    <property type="entry name" value="PROKAR_LIPOPROTEIN"/>
    <property type="match status" value="1"/>
</dbReference>
<dbReference type="Proteomes" id="UP000191040">
    <property type="component" value="Chromosome I"/>
</dbReference>
<name>A0A1T4Z1J4_9ACTN</name>
<protein>
    <submittedName>
        <fullName evidence="2">Uncharacterized protein</fullName>
    </submittedName>
</protein>
<evidence type="ECO:0000313" key="2">
    <source>
        <dbReference type="EMBL" id="SKB07816.1"/>
    </source>
</evidence>
<gene>
    <name evidence="2" type="ORF">SAMN06295964_1840</name>
</gene>
<dbReference type="OrthoDB" id="3748477at2"/>
<feature type="region of interest" description="Disordered" evidence="1">
    <location>
        <begin position="19"/>
        <end position="39"/>
    </location>
</feature>
<keyword evidence="3" id="KW-1185">Reference proteome</keyword>
<proteinExistence type="predicted"/>
<dbReference type="EMBL" id="LT796768">
    <property type="protein sequence ID" value="SKB07816.1"/>
    <property type="molecule type" value="Genomic_DNA"/>
</dbReference>
<reference evidence="3" key="1">
    <citation type="submission" date="2017-02" db="EMBL/GenBank/DDBJ databases">
        <authorList>
            <person name="Varghese N."/>
            <person name="Submissions S."/>
        </authorList>
    </citation>
    <scope>NUCLEOTIDE SEQUENCE [LARGE SCALE GENOMIC DNA]</scope>
    <source>
        <strain evidence="3">9H-4</strain>
    </source>
</reference>
<dbReference type="STRING" id="1736691.SAMN06295964_1840"/>
<organism evidence="2 3">
    <name type="scientific">Aeromicrobium choanae</name>
    <dbReference type="NCBI Taxonomy" id="1736691"/>
    <lineage>
        <taxon>Bacteria</taxon>
        <taxon>Bacillati</taxon>
        <taxon>Actinomycetota</taxon>
        <taxon>Actinomycetes</taxon>
        <taxon>Propionibacteriales</taxon>
        <taxon>Nocardioidaceae</taxon>
        <taxon>Aeromicrobium</taxon>
    </lineage>
</organism>
<sequence length="129" mass="13301">MRAWLPVVLVLALAGCGGGGDAPTPSEGSASTTPGKVATEATGTVDPLAITSYVCRRNAKGGWKVQGTLKNTGKQVRDYRVTAFIGQQTGPARIVELDRVRAGASVPFAMDPIVAAPEGPCRLRAVIAL</sequence>
<dbReference type="RefSeq" id="WP_078699872.1">
    <property type="nucleotide sequence ID" value="NZ_LT796768.1"/>
</dbReference>
<dbReference type="AlphaFoldDB" id="A0A1T4Z1J4"/>
<evidence type="ECO:0000256" key="1">
    <source>
        <dbReference type="SAM" id="MobiDB-lite"/>
    </source>
</evidence>
<accession>A0A1T4Z1J4</accession>